<evidence type="ECO:0000256" key="2">
    <source>
        <dbReference type="ARBA" id="ARBA00023054"/>
    </source>
</evidence>
<sequence length="282" mass="31590">TPTRTGAELAAFDRRSFAKWSDCRDANQPSVKRLIESIETGTGPKQKPCPSRSLSNTSINRLINSSLPLMTEFIIKRKNNSSRFMLSISCDVKDENNKVCSPNPPDLSPPNTPSITNNNNNNKPKHMDNILKEKTDPNKTNTNNGDINVDKKCADPLSSLVRGGGSKRNALLKWCQNKTIGYKDIDITNFSSSWNDGLAFCAILHTYLSDKIPYERLDTADKKRNFTIAFKAAESVGIPTTLGIFPELGRLCSNIHDLIAQERPDWHSILDYVTNIYKHFET</sequence>
<dbReference type="EMBL" id="OC881331">
    <property type="protein sequence ID" value="CAD7642217.1"/>
    <property type="molecule type" value="Genomic_DNA"/>
</dbReference>
<reference evidence="5" key="1">
    <citation type="submission" date="2020-11" db="EMBL/GenBank/DDBJ databases">
        <authorList>
            <person name="Tran Van P."/>
        </authorList>
    </citation>
    <scope>NUCLEOTIDE SEQUENCE</scope>
</reference>
<feature type="domain" description="Calponin-homology (CH)" evidence="4">
    <location>
        <begin position="165"/>
        <end position="281"/>
    </location>
</feature>
<evidence type="ECO:0000313" key="5">
    <source>
        <dbReference type="EMBL" id="CAD7642217.1"/>
    </source>
</evidence>
<dbReference type="FunFam" id="1.10.418.10:FF:000020">
    <property type="entry name" value="Cytospin-A isoform 1"/>
    <property type="match status" value="1"/>
</dbReference>
<dbReference type="Proteomes" id="UP000759131">
    <property type="component" value="Unassembled WGS sequence"/>
</dbReference>
<dbReference type="PANTHER" id="PTHR23167:SF69">
    <property type="entry name" value="FI18193P1"/>
    <property type="match status" value="1"/>
</dbReference>
<dbReference type="PROSITE" id="PS50021">
    <property type="entry name" value="CH"/>
    <property type="match status" value="1"/>
</dbReference>
<dbReference type="OrthoDB" id="6508336at2759"/>
<evidence type="ECO:0000256" key="1">
    <source>
        <dbReference type="ARBA" id="ARBA00009452"/>
    </source>
</evidence>
<dbReference type="Gene3D" id="1.10.418.10">
    <property type="entry name" value="Calponin-like domain"/>
    <property type="match status" value="1"/>
</dbReference>
<dbReference type="SMART" id="SM00033">
    <property type="entry name" value="CH"/>
    <property type="match status" value="1"/>
</dbReference>
<gene>
    <name evidence="5" type="ORF">OSB1V03_LOCUS19043</name>
</gene>
<organism evidence="5">
    <name type="scientific">Medioppia subpectinata</name>
    <dbReference type="NCBI Taxonomy" id="1979941"/>
    <lineage>
        <taxon>Eukaryota</taxon>
        <taxon>Metazoa</taxon>
        <taxon>Ecdysozoa</taxon>
        <taxon>Arthropoda</taxon>
        <taxon>Chelicerata</taxon>
        <taxon>Arachnida</taxon>
        <taxon>Acari</taxon>
        <taxon>Acariformes</taxon>
        <taxon>Sarcoptiformes</taxon>
        <taxon>Oribatida</taxon>
        <taxon>Brachypylina</taxon>
        <taxon>Oppioidea</taxon>
        <taxon>Oppiidae</taxon>
        <taxon>Medioppia</taxon>
    </lineage>
</organism>
<protein>
    <recommendedName>
        <fullName evidence="4">Calponin-homology (CH) domain-containing protein</fullName>
    </recommendedName>
</protein>
<dbReference type="CDD" id="cd21199">
    <property type="entry name" value="CH_CYTS"/>
    <property type="match status" value="1"/>
</dbReference>
<comment type="similarity">
    <text evidence="1">Belongs to the cytospin-A family.</text>
</comment>
<keyword evidence="2" id="KW-0175">Coiled coil</keyword>
<dbReference type="InterPro" id="IPR001715">
    <property type="entry name" value="CH_dom"/>
</dbReference>
<dbReference type="EMBL" id="CAJPIZ010026756">
    <property type="protein sequence ID" value="CAG2119094.1"/>
    <property type="molecule type" value="Genomic_DNA"/>
</dbReference>
<dbReference type="AlphaFoldDB" id="A0A7R9LI73"/>
<evidence type="ECO:0000313" key="6">
    <source>
        <dbReference type="Proteomes" id="UP000759131"/>
    </source>
</evidence>
<accession>A0A7R9LI73</accession>
<dbReference type="InterPro" id="IPR050540">
    <property type="entry name" value="F-actin_Monoox_Mical"/>
</dbReference>
<feature type="compositionally biased region" description="Low complexity" evidence="3">
    <location>
        <begin position="113"/>
        <end position="122"/>
    </location>
</feature>
<evidence type="ECO:0000256" key="3">
    <source>
        <dbReference type="SAM" id="MobiDB-lite"/>
    </source>
</evidence>
<dbReference type="SUPFAM" id="SSF47576">
    <property type="entry name" value="Calponin-homology domain, CH-domain"/>
    <property type="match status" value="1"/>
</dbReference>
<dbReference type="PANTHER" id="PTHR23167">
    <property type="entry name" value="CALPONIN HOMOLOGY DOMAIN-CONTAINING PROTEIN DDB_G0272472-RELATED"/>
    <property type="match status" value="1"/>
</dbReference>
<name>A0A7R9LI73_9ACAR</name>
<evidence type="ECO:0000259" key="4">
    <source>
        <dbReference type="PROSITE" id="PS50021"/>
    </source>
</evidence>
<keyword evidence="6" id="KW-1185">Reference proteome</keyword>
<proteinExistence type="inferred from homology"/>
<feature type="non-terminal residue" evidence="5">
    <location>
        <position position="1"/>
    </location>
</feature>
<feature type="region of interest" description="Disordered" evidence="3">
    <location>
        <begin position="95"/>
        <end position="127"/>
    </location>
</feature>
<feature type="compositionally biased region" description="Pro residues" evidence="3">
    <location>
        <begin position="102"/>
        <end position="112"/>
    </location>
</feature>
<dbReference type="Pfam" id="PF00307">
    <property type="entry name" value="CH"/>
    <property type="match status" value="1"/>
</dbReference>
<dbReference type="InterPro" id="IPR036872">
    <property type="entry name" value="CH_dom_sf"/>
</dbReference>